<name>A0A8J2XK39_9MICO</name>
<feature type="region of interest" description="Disordered" evidence="1">
    <location>
        <begin position="1"/>
        <end position="24"/>
    </location>
</feature>
<feature type="region of interest" description="Disordered" evidence="1">
    <location>
        <begin position="86"/>
        <end position="113"/>
    </location>
</feature>
<reference evidence="3" key="2">
    <citation type="submission" date="2020-09" db="EMBL/GenBank/DDBJ databases">
        <authorList>
            <person name="Sun Q."/>
            <person name="Zhou Y."/>
        </authorList>
    </citation>
    <scope>NUCLEOTIDE SEQUENCE</scope>
    <source>
        <strain evidence="3">CGMCC 1.12785</strain>
    </source>
</reference>
<evidence type="ECO:0000259" key="2">
    <source>
        <dbReference type="Pfam" id="PF08044"/>
    </source>
</evidence>
<reference evidence="3" key="1">
    <citation type="journal article" date="2014" name="Int. J. Syst. Evol. Microbiol.">
        <title>Complete genome sequence of Corynebacterium casei LMG S-19264T (=DSM 44701T), isolated from a smear-ripened cheese.</title>
        <authorList>
            <consortium name="US DOE Joint Genome Institute (JGI-PGF)"/>
            <person name="Walter F."/>
            <person name="Albersmeier A."/>
            <person name="Kalinowski J."/>
            <person name="Ruckert C."/>
        </authorList>
    </citation>
    <scope>NUCLEOTIDE SEQUENCE</scope>
    <source>
        <strain evidence="3">CGMCC 1.12785</strain>
    </source>
</reference>
<sequence>MREDDADQPPAPRPRGLRAGDTEREKVLTVLSDAHAAGRLTPEELDERQSAALAARYVAELPALIDDLPEGAALVPELERLSGIAPGRRGGRAAGKDGQALVPRPPVQPPVRQDGDARLRVAVLSGSEVVVAPGTPAVNSLALMGGDTLDLRSVLGPGVEFEVLCFAMWAGNEIIVPPGVEIVDKTVNMMAGNEFKITDSVRVDDQSVNLMAGNDISRRSTEDETQPGEQGRLVLKGFSLMAGHTISVQPR</sequence>
<dbReference type="Proteomes" id="UP000616114">
    <property type="component" value="Unassembled WGS sequence"/>
</dbReference>
<proteinExistence type="predicted"/>
<dbReference type="InterPro" id="IPR012551">
    <property type="entry name" value="DUF1707_SHOCT-like"/>
</dbReference>
<accession>A0A8J2XK39</accession>
<dbReference type="PANTHER" id="PTHR40763:SF4">
    <property type="entry name" value="DUF1707 DOMAIN-CONTAINING PROTEIN"/>
    <property type="match status" value="1"/>
</dbReference>
<dbReference type="EMBL" id="BMFY01000015">
    <property type="protein sequence ID" value="GGA24762.1"/>
    <property type="molecule type" value="Genomic_DNA"/>
</dbReference>
<evidence type="ECO:0000313" key="3">
    <source>
        <dbReference type="EMBL" id="GGA24762.1"/>
    </source>
</evidence>
<protein>
    <recommendedName>
        <fullName evidence="2">DUF1707 domain-containing protein</fullName>
    </recommendedName>
</protein>
<dbReference type="PANTHER" id="PTHR40763">
    <property type="entry name" value="MEMBRANE PROTEIN-RELATED"/>
    <property type="match status" value="1"/>
</dbReference>
<evidence type="ECO:0000256" key="1">
    <source>
        <dbReference type="SAM" id="MobiDB-lite"/>
    </source>
</evidence>
<dbReference type="Pfam" id="PF08044">
    <property type="entry name" value="DUF1707"/>
    <property type="match status" value="1"/>
</dbReference>
<dbReference type="AlphaFoldDB" id="A0A8J2XK39"/>
<feature type="domain" description="DUF1707" evidence="2">
    <location>
        <begin position="17"/>
        <end position="69"/>
    </location>
</feature>
<organism evidence="3 4">
    <name type="scientific">Sediminivirga luteola</name>
    <dbReference type="NCBI Taxonomy" id="1774748"/>
    <lineage>
        <taxon>Bacteria</taxon>
        <taxon>Bacillati</taxon>
        <taxon>Actinomycetota</taxon>
        <taxon>Actinomycetes</taxon>
        <taxon>Micrococcales</taxon>
        <taxon>Brevibacteriaceae</taxon>
        <taxon>Sediminivirga</taxon>
    </lineage>
</organism>
<evidence type="ECO:0000313" key="4">
    <source>
        <dbReference type="Proteomes" id="UP000616114"/>
    </source>
</evidence>
<keyword evidence="4" id="KW-1185">Reference proteome</keyword>
<gene>
    <name evidence="3" type="ORF">GCM10011333_29740</name>
</gene>
<dbReference type="RefSeq" id="WP_188551682.1">
    <property type="nucleotide sequence ID" value="NZ_BMFY01000015.1"/>
</dbReference>
<comment type="caution">
    <text evidence="3">The sequence shown here is derived from an EMBL/GenBank/DDBJ whole genome shotgun (WGS) entry which is preliminary data.</text>
</comment>